<dbReference type="SUPFAM" id="SSF52540">
    <property type="entry name" value="P-loop containing nucleoside triphosphate hydrolases"/>
    <property type="match status" value="1"/>
</dbReference>
<dbReference type="InterPro" id="IPR002035">
    <property type="entry name" value="VWF_A"/>
</dbReference>
<feature type="transmembrane region" description="Helical" evidence="8">
    <location>
        <begin position="222"/>
        <end position="242"/>
    </location>
</feature>
<dbReference type="InterPro" id="IPR027417">
    <property type="entry name" value="P-loop_NTPase"/>
</dbReference>
<keyword evidence="8" id="KW-0812">Transmembrane</keyword>
<evidence type="ECO:0000256" key="1">
    <source>
        <dbReference type="ARBA" id="ARBA00004308"/>
    </source>
</evidence>
<evidence type="ECO:0000256" key="7">
    <source>
        <dbReference type="ARBA" id="ARBA00023289"/>
    </source>
</evidence>
<evidence type="ECO:0000313" key="11">
    <source>
        <dbReference type="Proteomes" id="UP001196413"/>
    </source>
</evidence>
<dbReference type="PROSITE" id="PS50234">
    <property type="entry name" value="VWFA"/>
    <property type="match status" value="1"/>
</dbReference>
<dbReference type="InterPro" id="IPR050305">
    <property type="entry name" value="Small_GTPase_Rab"/>
</dbReference>
<dbReference type="GO" id="GO:0005525">
    <property type="term" value="F:GTP binding"/>
    <property type="evidence" value="ECO:0007669"/>
    <property type="project" value="UniProtKB-KW"/>
</dbReference>
<keyword evidence="7" id="KW-0636">Prenylation</keyword>
<dbReference type="PROSITE" id="PS51419">
    <property type="entry name" value="RAB"/>
    <property type="match status" value="1"/>
</dbReference>
<feature type="domain" description="VWFA" evidence="9">
    <location>
        <begin position="501"/>
        <end position="655"/>
    </location>
</feature>
<dbReference type="FunFam" id="3.40.50.300:FF:000586">
    <property type="entry name" value="Rab family GTPase"/>
    <property type="match status" value="1"/>
</dbReference>
<dbReference type="GO" id="GO:0003924">
    <property type="term" value="F:GTPase activity"/>
    <property type="evidence" value="ECO:0007669"/>
    <property type="project" value="InterPro"/>
</dbReference>
<accession>A0AAD5MIB0</accession>
<dbReference type="InterPro" id="IPR036465">
    <property type="entry name" value="vWFA_dom_sf"/>
</dbReference>
<evidence type="ECO:0000256" key="2">
    <source>
        <dbReference type="ARBA" id="ARBA00006270"/>
    </source>
</evidence>
<dbReference type="PRINTS" id="PR00449">
    <property type="entry name" value="RASTRNSFRMNG"/>
</dbReference>
<dbReference type="SMART" id="SM00173">
    <property type="entry name" value="RAS"/>
    <property type="match status" value="1"/>
</dbReference>
<dbReference type="SUPFAM" id="SSF53300">
    <property type="entry name" value="vWA-like"/>
    <property type="match status" value="1"/>
</dbReference>
<evidence type="ECO:0000259" key="9">
    <source>
        <dbReference type="PROSITE" id="PS50234"/>
    </source>
</evidence>
<evidence type="ECO:0000256" key="8">
    <source>
        <dbReference type="SAM" id="Phobius"/>
    </source>
</evidence>
<dbReference type="Pfam" id="PF00092">
    <property type="entry name" value="VWA"/>
    <property type="match status" value="1"/>
</dbReference>
<protein>
    <recommendedName>
        <fullName evidence="9">VWFA domain-containing protein</fullName>
    </recommendedName>
</protein>
<dbReference type="PROSITE" id="PS51420">
    <property type="entry name" value="RHO"/>
    <property type="match status" value="1"/>
</dbReference>
<keyword evidence="6" id="KW-0449">Lipoprotein</keyword>
<comment type="subcellular location">
    <subcellularLocation>
        <location evidence="1">Endomembrane system</location>
    </subcellularLocation>
</comment>
<keyword evidence="11" id="KW-1185">Reference proteome</keyword>
<evidence type="ECO:0000256" key="4">
    <source>
        <dbReference type="ARBA" id="ARBA00023134"/>
    </source>
</evidence>
<dbReference type="Gene3D" id="3.40.50.300">
    <property type="entry name" value="P-loop containing nucleotide triphosphate hydrolases"/>
    <property type="match status" value="1"/>
</dbReference>
<evidence type="ECO:0000256" key="6">
    <source>
        <dbReference type="ARBA" id="ARBA00023288"/>
    </source>
</evidence>
<dbReference type="PANTHER" id="PTHR47980">
    <property type="entry name" value="LD44762P"/>
    <property type="match status" value="1"/>
</dbReference>
<reference evidence="10" key="1">
    <citation type="submission" date="2021-06" db="EMBL/GenBank/DDBJ databases">
        <title>Parelaphostrongylus tenuis whole genome reference sequence.</title>
        <authorList>
            <person name="Garwood T.J."/>
            <person name="Larsen P.A."/>
            <person name="Fountain-Jones N.M."/>
            <person name="Garbe J.R."/>
            <person name="Macchietto M.G."/>
            <person name="Kania S.A."/>
            <person name="Gerhold R.W."/>
            <person name="Richards J.E."/>
            <person name="Wolf T.M."/>
        </authorList>
    </citation>
    <scope>NUCLEOTIDE SEQUENCE</scope>
    <source>
        <strain evidence="10">MNPRO001-30</strain>
        <tissue evidence="10">Meninges</tissue>
    </source>
</reference>
<organism evidence="10 11">
    <name type="scientific">Parelaphostrongylus tenuis</name>
    <name type="common">Meningeal worm</name>
    <dbReference type="NCBI Taxonomy" id="148309"/>
    <lineage>
        <taxon>Eukaryota</taxon>
        <taxon>Metazoa</taxon>
        <taxon>Ecdysozoa</taxon>
        <taxon>Nematoda</taxon>
        <taxon>Chromadorea</taxon>
        <taxon>Rhabditida</taxon>
        <taxon>Rhabditina</taxon>
        <taxon>Rhabditomorpha</taxon>
        <taxon>Strongyloidea</taxon>
        <taxon>Metastrongylidae</taxon>
        <taxon>Parelaphostrongylus</taxon>
    </lineage>
</organism>
<keyword evidence="4" id="KW-0342">GTP-binding</keyword>
<dbReference type="SMART" id="SM00327">
    <property type="entry name" value="VWA"/>
    <property type="match status" value="1"/>
</dbReference>
<evidence type="ECO:0000256" key="3">
    <source>
        <dbReference type="ARBA" id="ARBA00022741"/>
    </source>
</evidence>
<dbReference type="EMBL" id="JAHQIW010000451">
    <property type="protein sequence ID" value="KAJ1348211.1"/>
    <property type="molecule type" value="Genomic_DNA"/>
</dbReference>
<proteinExistence type="inferred from homology"/>
<dbReference type="PROSITE" id="PS51421">
    <property type="entry name" value="RAS"/>
    <property type="match status" value="1"/>
</dbReference>
<keyword evidence="5 8" id="KW-0472">Membrane</keyword>
<dbReference type="NCBIfam" id="TIGR00231">
    <property type="entry name" value="small_GTP"/>
    <property type="match status" value="1"/>
</dbReference>
<comment type="similarity">
    <text evidence="2">Belongs to the small GTPase superfamily. Rab family.</text>
</comment>
<name>A0AAD5MIB0_PARTN</name>
<dbReference type="SMART" id="SM00175">
    <property type="entry name" value="RAB"/>
    <property type="match status" value="1"/>
</dbReference>
<dbReference type="SMART" id="SM00174">
    <property type="entry name" value="RHO"/>
    <property type="match status" value="1"/>
</dbReference>
<keyword evidence="3" id="KW-0547">Nucleotide-binding</keyword>
<dbReference type="InterPro" id="IPR005225">
    <property type="entry name" value="Small_GTP-bd"/>
</dbReference>
<dbReference type="CDD" id="cd00154">
    <property type="entry name" value="Rab"/>
    <property type="match status" value="1"/>
</dbReference>
<evidence type="ECO:0000256" key="5">
    <source>
        <dbReference type="ARBA" id="ARBA00023136"/>
    </source>
</evidence>
<dbReference type="AlphaFoldDB" id="A0AAD5MIB0"/>
<dbReference type="PRINTS" id="PR00453">
    <property type="entry name" value="VWFADOMAIN"/>
</dbReference>
<comment type="caution">
    <text evidence="10">The sequence shown here is derived from an EMBL/GenBank/DDBJ whole genome shotgun (WGS) entry which is preliminary data.</text>
</comment>
<keyword evidence="8" id="KW-1133">Transmembrane helix</keyword>
<dbReference type="GO" id="GO:0012505">
    <property type="term" value="C:endomembrane system"/>
    <property type="evidence" value="ECO:0007669"/>
    <property type="project" value="UniProtKB-SubCell"/>
</dbReference>
<evidence type="ECO:0000313" key="10">
    <source>
        <dbReference type="EMBL" id="KAJ1348211.1"/>
    </source>
</evidence>
<dbReference type="Proteomes" id="UP001196413">
    <property type="component" value="Unassembled WGS sequence"/>
</dbReference>
<dbReference type="Pfam" id="PF00071">
    <property type="entry name" value="Ras"/>
    <property type="match status" value="1"/>
</dbReference>
<dbReference type="InterPro" id="IPR001806">
    <property type="entry name" value="Small_GTPase"/>
</dbReference>
<sequence length="674" mass="75623">MSSSADSLKTSPYDYLFKLLIVGDSSVGKSSLLLRFTDSVFNESYAPTIGVDYRVRTVVVDDKTVKLQIWDTAGQERFRTIASSYYRGAHGILIVYDITNEKTFENIPFWMKNVERYGCENVAKLLIGNKCDLGSSRRVSTEMAQSCSEQYDMQVIETSAKSSKNVEEAFLKLARIIKSNVSLSYNIAEEDSIRIGDTSPVTDTGGSWCPCAFNRMRTALQAVLFFVLVNIVLTCVDVLFILDPSSELSRSRAIKVANELPKDSGIRPSLAVRRQNGAYVFIMTENLNNLTTTLESVDGNYERYLNMVTSEIMRRRHVRPLIILLFSDKEMNTTLVTFWKDLSKTRKIHVFRVGTTKLRKFNELFAKDGKSFHDLIACDARQQGVLNVERRSPLNQQQLSTSTYRVTLPFSKTTPRATTTRPVSIPGPKVRPIFRRKDKQKEELRTVVTPPPTSRIVETHTGFRTLTARPTTTRITIASRITTTTKPTTTTQRVPIGCVADVIFLMDFSDSNGNNSKHYLDVAAATVGKLPIASNAVRVALIRYSGPGRTETLFHLDKHKRKDNLIEELLHNEETTGGTTRTGEAIRHAIKEFSNPKHGARKNAQKVIVVFTDGYSQDDPATAVDEARRASITMLVVAIRDTLVPPNEEELAVITKIKTWSSYLRMGSSCATKF</sequence>
<dbReference type="SMART" id="SM00176">
    <property type="entry name" value="RAN"/>
    <property type="match status" value="1"/>
</dbReference>
<gene>
    <name evidence="10" type="ORF">KIN20_003465</name>
</gene>
<dbReference type="Gene3D" id="3.40.50.410">
    <property type="entry name" value="von Willebrand factor, type A domain"/>
    <property type="match status" value="1"/>
</dbReference>